<name>A0ABR2MEE6_9ASPA</name>
<accession>A0ABR2MEE6</accession>
<reference evidence="1 2" key="1">
    <citation type="journal article" date="2022" name="Nat. Plants">
        <title>Genomes of leafy and leafless Platanthera orchids illuminate the evolution of mycoheterotrophy.</title>
        <authorList>
            <person name="Li M.H."/>
            <person name="Liu K.W."/>
            <person name="Li Z."/>
            <person name="Lu H.C."/>
            <person name="Ye Q.L."/>
            <person name="Zhang D."/>
            <person name="Wang J.Y."/>
            <person name="Li Y.F."/>
            <person name="Zhong Z.M."/>
            <person name="Liu X."/>
            <person name="Yu X."/>
            <person name="Liu D.K."/>
            <person name="Tu X.D."/>
            <person name="Liu B."/>
            <person name="Hao Y."/>
            <person name="Liao X.Y."/>
            <person name="Jiang Y.T."/>
            <person name="Sun W.H."/>
            <person name="Chen J."/>
            <person name="Chen Y.Q."/>
            <person name="Ai Y."/>
            <person name="Zhai J.W."/>
            <person name="Wu S.S."/>
            <person name="Zhou Z."/>
            <person name="Hsiao Y.Y."/>
            <person name="Wu W.L."/>
            <person name="Chen Y.Y."/>
            <person name="Lin Y.F."/>
            <person name="Hsu J.L."/>
            <person name="Li C.Y."/>
            <person name="Wang Z.W."/>
            <person name="Zhao X."/>
            <person name="Zhong W.Y."/>
            <person name="Ma X.K."/>
            <person name="Ma L."/>
            <person name="Huang J."/>
            <person name="Chen G.Z."/>
            <person name="Huang M.Z."/>
            <person name="Huang L."/>
            <person name="Peng D.H."/>
            <person name="Luo Y.B."/>
            <person name="Zou S.Q."/>
            <person name="Chen S.P."/>
            <person name="Lan S."/>
            <person name="Tsai W.C."/>
            <person name="Van de Peer Y."/>
            <person name="Liu Z.J."/>
        </authorList>
    </citation>
    <scope>NUCLEOTIDE SEQUENCE [LARGE SCALE GENOMIC DNA]</scope>
    <source>
        <strain evidence="1">Lor288</strain>
    </source>
</reference>
<dbReference type="EMBL" id="JBBWWR010000009">
    <property type="protein sequence ID" value="KAK8962076.1"/>
    <property type="molecule type" value="Genomic_DNA"/>
</dbReference>
<gene>
    <name evidence="1" type="ORF">KSP40_PGU008033</name>
</gene>
<evidence type="ECO:0000313" key="1">
    <source>
        <dbReference type="EMBL" id="KAK8962076.1"/>
    </source>
</evidence>
<dbReference type="Proteomes" id="UP001412067">
    <property type="component" value="Unassembled WGS sequence"/>
</dbReference>
<organism evidence="1 2">
    <name type="scientific">Platanthera guangdongensis</name>
    <dbReference type="NCBI Taxonomy" id="2320717"/>
    <lineage>
        <taxon>Eukaryota</taxon>
        <taxon>Viridiplantae</taxon>
        <taxon>Streptophyta</taxon>
        <taxon>Embryophyta</taxon>
        <taxon>Tracheophyta</taxon>
        <taxon>Spermatophyta</taxon>
        <taxon>Magnoliopsida</taxon>
        <taxon>Liliopsida</taxon>
        <taxon>Asparagales</taxon>
        <taxon>Orchidaceae</taxon>
        <taxon>Orchidoideae</taxon>
        <taxon>Orchideae</taxon>
        <taxon>Orchidinae</taxon>
        <taxon>Platanthera</taxon>
    </lineage>
</organism>
<protein>
    <submittedName>
        <fullName evidence="1">Uncharacterized protein</fullName>
    </submittedName>
</protein>
<comment type="caution">
    <text evidence="1">The sequence shown here is derived from an EMBL/GenBank/DDBJ whole genome shotgun (WGS) entry which is preliminary data.</text>
</comment>
<sequence>MYFPTKLPFLSTTNAALLLFYPISLPWKQNSLQSTASSSTFSSPANSALLKLPSPVFLLPSVSVISSLRDERRWAAWSSSSSSRPSSPWPEFSLKIFGILVLLDMLRSKPREDMPEFDCVLPVAEISS</sequence>
<evidence type="ECO:0000313" key="2">
    <source>
        <dbReference type="Proteomes" id="UP001412067"/>
    </source>
</evidence>
<proteinExistence type="predicted"/>
<keyword evidence="2" id="KW-1185">Reference proteome</keyword>